<keyword evidence="1" id="KW-0723">Serine/threonine-protein kinase</keyword>
<keyword evidence="2" id="KW-0808">Transferase</keyword>
<dbReference type="PANTHER" id="PTHR45646">
    <property type="entry name" value="SERINE/THREONINE-PROTEIN KINASE DOA-RELATED"/>
    <property type="match status" value="1"/>
</dbReference>
<proteinExistence type="predicted"/>
<evidence type="ECO:0000313" key="9">
    <source>
        <dbReference type="Proteomes" id="UP000033647"/>
    </source>
</evidence>
<evidence type="ECO:0000256" key="3">
    <source>
        <dbReference type="ARBA" id="ARBA00022741"/>
    </source>
</evidence>
<dbReference type="SMART" id="SM00220">
    <property type="entry name" value="S_TKc"/>
    <property type="match status" value="1"/>
</dbReference>
<feature type="domain" description="Protein kinase" evidence="7">
    <location>
        <begin position="79"/>
        <end position="450"/>
    </location>
</feature>
<evidence type="ECO:0000313" key="8">
    <source>
        <dbReference type="EMBL" id="KJX93417.1"/>
    </source>
</evidence>
<reference evidence="8 9" key="1">
    <citation type="submission" date="2015-03" db="EMBL/GenBank/DDBJ databases">
        <title>RNA-seq based gene annotation and comparative genomics of four Zymoseptoria species reveal species-specific pathogenicity related genes and transposable element activity.</title>
        <authorList>
            <person name="Grandaubert J."/>
            <person name="Bhattacharyya A."/>
            <person name="Stukenbrock E.H."/>
        </authorList>
    </citation>
    <scope>NUCLEOTIDE SEQUENCE [LARGE SCALE GENOMIC DNA]</scope>
    <source>
        <strain evidence="8 9">Zb18110</strain>
    </source>
</reference>
<dbReference type="InterPro" id="IPR051175">
    <property type="entry name" value="CLK_kinases"/>
</dbReference>
<protein>
    <submittedName>
        <fullName evidence="8">Protein kinase domain protein</fullName>
    </submittedName>
</protein>
<evidence type="ECO:0000259" key="7">
    <source>
        <dbReference type="PROSITE" id="PS50011"/>
    </source>
</evidence>
<dbReference type="InterPro" id="IPR000719">
    <property type="entry name" value="Prot_kinase_dom"/>
</dbReference>
<evidence type="ECO:0000256" key="4">
    <source>
        <dbReference type="ARBA" id="ARBA00022777"/>
    </source>
</evidence>
<name>A0A0F4G8U9_9PEZI</name>
<keyword evidence="4 8" id="KW-0418">Kinase</keyword>
<dbReference type="GO" id="GO:0043484">
    <property type="term" value="P:regulation of RNA splicing"/>
    <property type="evidence" value="ECO:0007669"/>
    <property type="project" value="TreeGrafter"/>
</dbReference>
<evidence type="ECO:0000256" key="6">
    <source>
        <dbReference type="PROSITE-ProRule" id="PRU10141"/>
    </source>
</evidence>
<dbReference type="PROSITE" id="PS00107">
    <property type="entry name" value="PROTEIN_KINASE_ATP"/>
    <property type="match status" value="1"/>
</dbReference>
<dbReference type="InterPro" id="IPR017441">
    <property type="entry name" value="Protein_kinase_ATP_BS"/>
</dbReference>
<dbReference type="SUPFAM" id="SSF56112">
    <property type="entry name" value="Protein kinase-like (PK-like)"/>
    <property type="match status" value="1"/>
</dbReference>
<dbReference type="EMBL" id="LAFY01004279">
    <property type="protein sequence ID" value="KJX93417.1"/>
    <property type="molecule type" value="Genomic_DNA"/>
</dbReference>
<dbReference type="GO" id="GO:0004674">
    <property type="term" value="F:protein serine/threonine kinase activity"/>
    <property type="evidence" value="ECO:0007669"/>
    <property type="project" value="UniProtKB-KW"/>
</dbReference>
<dbReference type="OrthoDB" id="5979581at2759"/>
<accession>A0A0F4G8U9</accession>
<keyword evidence="5 6" id="KW-0067">ATP-binding</keyword>
<dbReference type="GO" id="GO:0005524">
    <property type="term" value="F:ATP binding"/>
    <property type="evidence" value="ECO:0007669"/>
    <property type="project" value="UniProtKB-UniRule"/>
</dbReference>
<evidence type="ECO:0000256" key="1">
    <source>
        <dbReference type="ARBA" id="ARBA00022527"/>
    </source>
</evidence>
<keyword evidence="9" id="KW-1185">Reference proteome</keyword>
<organism evidence="8 9">
    <name type="scientific">Zymoseptoria brevis</name>
    <dbReference type="NCBI Taxonomy" id="1047168"/>
    <lineage>
        <taxon>Eukaryota</taxon>
        <taxon>Fungi</taxon>
        <taxon>Dikarya</taxon>
        <taxon>Ascomycota</taxon>
        <taxon>Pezizomycotina</taxon>
        <taxon>Dothideomycetes</taxon>
        <taxon>Dothideomycetidae</taxon>
        <taxon>Mycosphaerellales</taxon>
        <taxon>Mycosphaerellaceae</taxon>
        <taxon>Zymoseptoria</taxon>
    </lineage>
</organism>
<comment type="caution">
    <text evidence="8">The sequence shown here is derived from an EMBL/GenBank/DDBJ whole genome shotgun (WGS) entry which is preliminary data.</text>
</comment>
<dbReference type="InterPro" id="IPR011009">
    <property type="entry name" value="Kinase-like_dom_sf"/>
</dbReference>
<dbReference type="Gene3D" id="3.30.200.20">
    <property type="entry name" value="Phosphorylase Kinase, domain 1"/>
    <property type="match status" value="1"/>
</dbReference>
<dbReference type="Gene3D" id="1.10.510.10">
    <property type="entry name" value="Transferase(Phosphotransferase) domain 1"/>
    <property type="match status" value="1"/>
</dbReference>
<feature type="binding site" evidence="6">
    <location>
        <position position="108"/>
    </location>
    <ligand>
        <name>ATP</name>
        <dbReference type="ChEBI" id="CHEBI:30616"/>
    </ligand>
</feature>
<dbReference type="Proteomes" id="UP000033647">
    <property type="component" value="Unassembled WGS sequence"/>
</dbReference>
<evidence type="ECO:0000256" key="5">
    <source>
        <dbReference type="ARBA" id="ARBA00022840"/>
    </source>
</evidence>
<dbReference type="PROSITE" id="PS50011">
    <property type="entry name" value="PROTEIN_KINASE_DOM"/>
    <property type="match status" value="1"/>
</dbReference>
<dbReference type="PANTHER" id="PTHR45646:SF11">
    <property type="entry name" value="SERINE_THREONINE-PROTEIN KINASE DOA"/>
    <property type="match status" value="1"/>
</dbReference>
<dbReference type="STRING" id="1047168.A0A0F4G8U9"/>
<dbReference type="GO" id="GO:0005634">
    <property type="term" value="C:nucleus"/>
    <property type="evidence" value="ECO:0007669"/>
    <property type="project" value="TreeGrafter"/>
</dbReference>
<dbReference type="AlphaFoldDB" id="A0A0F4G8U9"/>
<sequence>MSAWISRQARLCRAPTYYSSTCSLKRIRPSFLPRSHFHYTTMSAPSAAYGYIDGVEHLGGYKPGGYHPVHIDDRLDQRYRIVHKLGHGTFSTAWLAIDEKTSKYVAIKVGTADSDRTEAKILPRLAENDTHHFDLERTTPLLPVVLDCFDINGPNGTHPCLVTSPAQCSLRDAVEASGRGLFQLEVARSLAAQLVMVVSVVHSQGYAHGDLHLGNLLIQWPSSLNSLSVQQLYTRYGEPEKELVVRLDSEVAPTDPGVPSYAVPALWLGTESHEICLDDAKLILSDFGVAFRPADKSRFESYTPLILRPPEAFFEPAVPLTFASDIWSLGCVIFELLAHISLIDGFLDPQDEITAQQVELQGHMPPEWWAKWEKRSKWYDEEGQPLSPASDLWSWERRFEQWIQHPRRRRGMEVISDKERDALLSLLGRMLAWRPAERLDVKEVMETDWMKGWAFPAYRKACD</sequence>
<dbReference type="Pfam" id="PF00069">
    <property type="entry name" value="Pkinase"/>
    <property type="match status" value="2"/>
</dbReference>
<keyword evidence="3 6" id="KW-0547">Nucleotide-binding</keyword>
<evidence type="ECO:0000256" key="2">
    <source>
        <dbReference type="ARBA" id="ARBA00022679"/>
    </source>
</evidence>
<gene>
    <name evidence="8" type="ORF">TI39_contig4320g00001</name>
</gene>